<organism evidence="2 3">
    <name type="scientific">Pseudomonas folii</name>
    <dbReference type="NCBI Taxonomy" id="2762593"/>
    <lineage>
        <taxon>Bacteria</taxon>
        <taxon>Pseudomonadati</taxon>
        <taxon>Pseudomonadota</taxon>
        <taxon>Gammaproteobacteria</taxon>
        <taxon>Pseudomonadales</taxon>
        <taxon>Pseudomonadaceae</taxon>
        <taxon>Pseudomonas</taxon>
    </lineage>
</organism>
<evidence type="ECO:0000259" key="1">
    <source>
        <dbReference type="Pfam" id="PF15655"/>
    </source>
</evidence>
<name>A0ABR7B5V8_9PSED</name>
<dbReference type="EMBL" id="JACONW010000113">
    <property type="protein sequence ID" value="MBC3952030.1"/>
    <property type="molecule type" value="Genomic_DNA"/>
</dbReference>
<dbReference type="InterPro" id="IPR028049">
    <property type="entry name" value="Imm-NTF2"/>
</dbReference>
<gene>
    <name evidence="2" type="ORF">H8S59_19830</name>
</gene>
<reference evidence="2 3" key="1">
    <citation type="submission" date="2020-08" db="EMBL/GenBank/DDBJ databases">
        <title>Putative novel bacterial strains isolated from necrotic wheat leaf tissues caused by Xanthomonas translucens.</title>
        <authorList>
            <person name="Tambong J.T."/>
        </authorList>
    </citation>
    <scope>NUCLEOTIDE SEQUENCE [LARGE SCALE GENOMIC DNA]</scope>
    <source>
        <strain evidence="2 3">DOAB 1069</strain>
    </source>
</reference>
<evidence type="ECO:0000313" key="2">
    <source>
        <dbReference type="EMBL" id="MBC3952030.1"/>
    </source>
</evidence>
<feature type="domain" description="NTF2 fold immunity protein" evidence="1">
    <location>
        <begin position="63"/>
        <end position="154"/>
    </location>
</feature>
<comment type="caution">
    <text evidence="2">The sequence shown here is derived from an EMBL/GenBank/DDBJ whole genome shotgun (WGS) entry which is preliminary data.</text>
</comment>
<keyword evidence="3" id="KW-1185">Reference proteome</keyword>
<dbReference type="Proteomes" id="UP000651852">
    <property type="component" value="Unassembled WGS sequence"/>
</dbReference>
<proteinExistence type="predicted"/>
<dbReference type="Pfam" id="PF15655">
    <property type="entry name" value="Imm-NTF2"/>
    <property type="match status" value="1"/>
</dbReference>
<accession>A0ABR7B5V8</accession>
<protein>
    <recommendedName>
        <fullName evidence="1">NTF2 fold immunity protein domain-containing protein</fullName>
    </recommendedName>
</protein>
<evidence type="ECO:0000313" key="3">
    <source>
        <dbReference type="Proteomes" id="UP000651852"/>
    </source>
</evidence>
<sequence>MDEASLKSHLALQVSEFGTKWNSIEREIYAGHKKEDDELRQKYPGIEYHYAEGRTDWFAIFGERTAPLFDHYCTDKRRVYGGKNPGKFGFIAKFNGVESPTEVLVEIKTKSRAEVVIKTETSFQDEYLFVMLKKAGEWKIDSYKSRRYGDEKWDSRIL</sequence>